<organism evidence="3 4">
    <name type="scientific">Achromobacter denitrificans</name>
    <name type="common">Alcaligenes denitrificans</name>
    <dbReference type="NCBI Taxonomy" id="32002"/>
    <lineage>
        <taxon>Bacteria</taxon>
        <taxon>Pseudomonadati</taxon>
        <taxon>Pseudomonadota</taxon>
        <taxon>Betaproteobacteria</taxon>
        <taxon>Burkholderiales</taxon>
        <taxon>Alcaligenaceae</taxon>
        <taxon>Achromobacter</taxon>
    </lineage>
</organism>
<dbReference type="Pfam" id="PF03061">
    <property type="entry name" value="4HBT"/>
    <property type="match status" value="1"/>
</dbReference>
<gene>
    <name evidence="3" type="ORF">FOC81_22875</name>
</gene>
<dbReference type="NCBIfam" id="TIGR00369">
    <property type="entry name" value="unchar_dom_1"/>
    <property type="match status" value="1"/>
</dbReference>
<dbReference type="EMBL" id="CP054569">
    <property type="protein sequence ID" value="QKQ49396.1"/>
    <property type="molecule type" value="Genomic_DNA"/>
</dbReference>
<accession>A0A6N0JRT6</accession>
<dbReference type="InterPro" id="IPR003736">
    <property type="entry name" value="PAAI_dom"/>
</dbReference>
<dbReference type="Gene3D" id="3.10.129.10">
    <property type="entry name" value="Hotdog Thioesterase"/>
    <property type="match status" value="1"/>
</dbReference>
<dbReference type="Proteomes" id="UP000509782">
    <property type="component" value="Chromosome"/>
</dbReference>
<dbReference type="CDD" id="cd03443">
    <property type="entry name" value="PaaI_thioesterase"/>
    <property type="match status" value="1"/>
</dbReference>
<dbReference type="AlphaFoldDB" id="A0A6N0JRT6"/>
<name>A0A6N0JRT6_ACHDE</name>
<evidence type="ECO:0000256" key="1">
    <source>
        <dbReference type="ARBA" id="ARBA00022801"/>
    </source>
</evidence>
<dbReference type="InterPro" id="IPR029069">
    <property type="entry name" value="HotDog_dom_sf"/>
</dbReference>
<reference evidence="3 4" key="1">
    <citation type="submission" date="2020-05" db="EMBL/GenBank/DDBJ databases">
        <title>FDA dAtabase for Regulatory Grade micrObial Sequences (FDA-ARGOS): Supporting development and validation of Infectious Disease Dx tests.</title>
        <authorList>
            <person name="Sproer C."/>
            <person name="Gronow S."/>
            <person name="Severitt S."/>
            <person name="Schroder I."/>
            <person name="Tallon L."/>
            <person name="Sadzewicz L."/>
            <person name="Zhao X."/>
            <person name="Vavikolanu K."/>
            <person name="Mehta A."/>
            <person name="Aluvathingal J."/>
            <person name="Nadendla S."/>
            <person name="Myers T."/>
            <person name="Yan Y."/>
            <person name="Sichtig H."/>
        </authorList>
    </citation>
    <scope>NUCLEOTIDE SEQUENCE [LARGE SCALE GENOMIC DNA]</scope>
    <source>
        <strain evidence="3 4">FDAARGOS_787</strain>
    </source>
</reference>
<proteinExistence type="predicted"/>
<dbReference type="OrthoDB" id="9813282at2"/>
<sequence>MDEMSARRAFEQALATHRPAFEHFFLARLLDLRFDYPERQCVITFEAKDFMFNPQGSLHGGIIAMVLDISMGHLLNRRQGPGATLEMKTQYVKAARAGTMRCCSEFIKLGQGISYLRAVMTDADGDTVAFATSTWKRLKPPAERSSKS</sequence>
<evidence type="ECO:0000313" key="4">
    <source>
        <dbReference type="Proteomes" id="UP000509782"/>
    </source>
</evidence>
<dbReference type="SUPFAM" id="SSF54637">
    <property type="entry name" value="Thioesterase/thiol ester dehydrase-isomerase"/>
    <property type="match status" value="1"/>
</dbReference>
<dbReference type="InterPro" id="IPR006683">
    <property type="entry name" value="Thioestr_dom"/>
</dbReference>
<keyword evidence="1" id="KW-0378">Hydrolase</keyword>
<feature type="domain" description="Thioesterase" evidence="2">
    <location>
        <begin position="55"/>
        <end position="128"/>
    </location>
</feature>
<dbReference type="GO" id="GO:0016289">
    <property type="term" value="F:acyl-CoA hydrolase activity"/>
    <property type="evidence" value="ECO:0007669"/>
    <property type="project" value="UniProtKB-ARBA"/>
</dbReference>
<protein>
    <submittedName>
        <fullName evidence="3">PaaI family thioesterase</fullName>
    </submittedName>
</protein>
<dbReference type="RefSeq" id="WP_125283037.1">
    <property type="nucleotide sequence ID" value="NZ_CP054569.1"/>
</dbReference>
<evidence type="ECO:0000259" key="2">
    <source>
        <dbReference type="Pfam" id="PF03061"/>
    </source>
</evidence>
<evidence type="ECO:0000313" key="3">
    <source>
        <dbReference type="EMBL" id="QKQ49396.1"/>
    </source>
</evidence>